<dbReference type="RefSeq" id="WP_162370832.1">
    <property type="nucleotide sequence ID" value="NZ_JAAEEH010000028.1"/>
</dbReference>
<evidence type="ECO:0000313" key="2">
    <source>
        <dbReference type="EMBL" id="NDL68107.1"/>
    </source>
</evidence>
<feature type="transmembrane region" description="Helical" evidence="1">
    <location>
        <begin position="116"/>
        <end position="142"/>
    </location>
</feature>
<keyword evidence="1" id="KW-0472">Membrane</keyword>
<feature type="transmembrane region" description="Helical" evidence="1">
    <location>
        <begin position="28"/>
        <end position="49"/>
    </location>
</feature>
<accession>A0A7X5HWU5</accession>
<reference evidence="2 3" key="1">
    <citation type="submission" date="2020-01" db="EMBL/GenBank/DDBJ databases">
        <title>Anaeroalcalibacter tamaniensis gen. nov., sp. nov., moderately halophilic strictly anaerobic fermenter bacterium from mud volcano of Taman peninsula.</title>
        <authorList>
            <person name="Frolova A."/>
            <person name="Merkel A.Y."/>
            <person name="Slobodkin A.I."/>
        </authorList>
    </citation>
    <scope>NUCLEOTIDE SEQUENCE [LARGE SCALE GENOMIC DNA]</scope>
    <source>
        <strain evidence="2 3">F-3ap</strain>
    </source>
</reference>
<sequence length="189" mass="21320">MAYILGGSLGFLLFFLYDWNSVVWNSRWLHRAFFAGCVLVGGATLALALGGSVRSIGLLSLAVLFLALLLYTLFFALPFKETYLRQGEGKPVHDRGIYGLCRHPGWLWMTGLHFSLWGGLGTGRLLFAAVVFSSLNLLYVLFQDHWTFPRTFGDYERYKRQTPFLIPSCSSIRWCMGTWGSERGASDDI</sequence>
<gene>
    <name evidence="2" type="ORF">GXN74_10180</name>
</gene>
<evidence type="ECO:0008006" key="4">
    <source>
        <dbReference type="Google" id="ProtNLM"/>
    </source>
</evidence>
<dbReference type="Gene3D" id="1.20.120.1630">
    <property type="match status" value="1"/>
</dbReference>
<dbReference type="Proteomes" id="UP000461585">
    <property type="component" value="Unassembled WGS sequence"/>
</dbReference>
<organism evidence="2 3">
    <name type="scientific">Anaerotalea alkaliphila</name>
    <dbReference type="NCBI Taxonomy" id="2662126"/>
    <lineage>
        <taxon>Bacteria</taxon>
        <taxon>Bacillati</taxon>
        <taxon>Bacillota</taxon>
        <taxon>Clostridia</taxon>
        <taxon>Eubacteriales</taxon>
        <taxon>Anaerotalea</taxon>
    </lineage>
</organism>
<dbReference type="AlphaFoldDB" id="A0A7X5HWU5"/>
<keyword evidence="3" id="KW-1185">Reference proteome</keyword>
<dbReference type="EMBL" id="JAAEEH010000028">
    <property type="protein sequence ID" value="NDL68107.1"/>
    <property type="molecule type" value="Genomic_DNA"/>
</dbReference>
<comment type="caution">
    <text evidence="2">The sequence shown here is derived from an EMBL/GenBank/DDBJ whole genome shotgun (WGS) entry which is preliminary data.</text>
</comment>
<evidence type="ECO:0000256" key="1">
    <source>
        <dbReference type="SAM" id="Phobius"/>
    </source>
</evidence>
<keyword evidence="1" id="KW-1133">Transmembrane helix</keyword>
<name>A0A7X5HWU5_9FIRM</name>
<keyword evidence="1" id="KW-0812">Transmembrane</keyword>
<feature type="transmembrane region" description="Helical" evidence="1">
    <location>
        <begin position="56"/>
        <end position="77"/>
    </location>
</feature>
<evidence type="ECO:0000313" key="3">
    <source>
        <dbReference type="Proteomes" id="UP000461585"/>
    </source>
</evidence>
<protein>
    <recommendedName>
        <fullName evidence="4">Isoprenylcysteine carboxylmethyltransferase family protein</fullName>
    </recommendedName>
</protein>
<proteinExistence type="predicted"/>